<evidence type="ECO:0000313" key="3">
    <source>
        <dbReference type="Proteomes" id="UP001221757"/>
    </source>
</evidence>
<evidence type="ECO:0000313" key="2">
    <source>
        <dbReference type="EMBL" id="KAJ7693366.1"/>
    </source>
</evidence>
<dbReference type="AlphaFoldDB" id="A0AAD7DKH2"/>
<dbReference type="Pfam" id="PF00867">
    <property type="entry name" value="XPG_I"/>
    <property type="match status" value="1"/>
</dbReference>
<evidence type="ECO:0000259" key="1">
    <source>
        <dbReference type="SMART" id="SM00484"/>
    </source>
</evidence>
<sequence length="370" mass="40880">MGTPKLWEIVAPAVASRSLLNLSTIKGFQTNHRGLRTLIIGVDIRQALIRIYAIVAALKSAGVFHPGVGGQTLVLEKLFYQLCNFSLAPVTLVFIFDGPGRPSVKRGTKVIYRPAWLIQHLKTMITSFGYYVYDAPGEAEAELGQLSEHGKIDGIITEDSDAFIFGAQCVIRTAGPYVENMSSIYTMESIETTNSVSLDKDGLFLCALLIGGDYHTGVPGFGPTIARALAAGGFGQDLVRVLRAFKDPERGQHLAIWRNSLRYELQTNLSGRLDKRQPMLANHILDTFPDLDVANLYLDPLTSRSPEFVGQIPNTTHWIPREPSIGEITDFCSVQFGWSGEELLKKLHNNLWPGVTFRLISSVKFTPPFD</sequence>
<feature type="domain" description="XPG-I" evidence="1">
    <location>
        <begin position="126"/>
        <end position="190"/>
    </location>
</feature>
<dbReference type="PANTHER" id="PTHR11081">
    <property type="entry name" value="FLAP ENDONUCLEASE FAMILY MEMBER"/>
    <property type="match status" value="1"/>
</dbReference>
<organism evidence="2 3">
    <name type="scientific">Mycena rosella</name>
    <name type="common">Pink bonnet</name>
    <name type="synonym">Agaricus rosellus</name>
    <dbReference type="NCBI Taxonomy" id="1033263"/>
    <lineage>
        <taxon>Eukaryota</taxon>
        <taxon>Fungi</taxon>
        <taxon>Dikarya</taxon>
        <taxon>Basidiomycota</taxon>
        <taxon>Agaricomycotina</taxon>
        <taxon>Agaricomycetes</taxon>
        <taxon>Agaricomycetidae</taxon>
        <taxon>Agaricales</taxon>
        <taxon>Marasmiineae</taxon>
        <taxon>Mycenaceae</taxon>
        <taxon>Mycena</taxon>
    </lineage>
</organism>
<dbReference type="SMART" id="SM00484">
    <property type="entry name" value="XPGI"/>
    <property type="match status" value="1"/>
</dbReference>
<gene>
    <name evidence="2" type="ORF">B0H17DRAFT_932957</name>
</gene>
<dbReference type="Gene3D" id="3.40.50.1010">
    <property type="entry name" value="5'-nuclease"/>
    <property type="match status" value="2"/>
</dbReference>
<comment type="caution">
    <text evidence="2">The sequence shown here is derived from an EMBL/GenBank/DDBJ whole genome shotgun (WGS) entry which is preliminary data.</text>
</comment>
<proteinExistence type="predicted"/>
<protein>
    <submittedName>
        <fullName evidence="2">PIN domain-like protein</fullName>
    </submittedName>
</protein>
<dbReference type="PRINTS" id="PR00853">
    <property type="entry name" value="XPGRADSUPER"/>
</dbReference>
<dbReference type="PANTHER" id="PTHR11081:SF75">
    <property type="entry name" value="ENDONUCLEASE, PUTATIVE (AFU_ORTHOLOGUE AFUA_3G13260)-RELATED"/>
    <property type="match status" value="1"/>
</dbReference>
<keyword evidence="3" id="KW-1185">Reference proteome</keyword>
<dbReference type="GO" id="GO:0017108">
    <property type="term" value="F:5'-flap endonuclease activity"/>
    <property type="evidence" value="ECO:0007669"/>
    <property type="project" value="TreeGrafter"/>
</dbReference>
<dbReference type="EMBL" id="JARKIE010000046">
    <property type="protein sequence ID" value="KAJ7693366.1"/>
    <property type="molecule type" value="Genomic_DNA"/>
</dbReference>
<name>A0AAD7DKH2_MYCRO</name>
<dbReference type="InterPro" id="IPR006084">
    <property type="entry name" value="XPG/Rad2"/>
</dbReference>
<dbReference type="SUPFAM" id="SSF88723">
    <property type="entry name" value="PIN domain-like"/>
    <property type="match status" value="1"/>
</dbReference>
<dbReference type="InterPro" id="IPR036279">
    <property type="entry name" value="5-3_exonuclease_C_sf"/>
</dbReference>
<dbReference type="Proteomes" id="UP001221757">
    <property type="component" value="Unassembled WGS sequence"/>
</dbReference>
<dbReference type="GO" id="GO:0006281">
    <property type="term" value="P:DNA repair"/>
    <property type="evidence" value="ECO:0007669"/>
    <property type="project" value="UniProtKB-ARBA"/>
</dbReference>
<dbReference type="InterPro" id="IPR006086">
    <property type="entry name" value="XPG-I_dom"/>
</dbReference>
<dbReference type="InterPro" id="IPR029060">
    <property type="entry name" value="PIN-like_dom_sf"/>
</dbReference>
<reference evidence="2" key="1">
    <citation type="submission" date="2023-03" db="EMBL/GenBank/DDBJ databases">
        <title>Massive genome expansion in bonnet fungi (Mycena s.s.) driven by repeated elements and novel gene families across ecological guilds.</title>
        <authorList>
            <consortium name="Lawrence Berkeley National Laboratory"/>
            <person name="Harder C.B."/>
            <person name="Miyauchi S."/>
            <person name="Viragh M."/>
            <person name="Kuo A."/>
            <person name="Thoen E."/>
            <person name="Andreopoulos B."/>
            <person name="Lu D."/>
            <person name="Skrede I."/>
            <person name="Drula E."/>
            <person name="Henrissat B."/>
            <person name="Morin E."/>
            <person name="Kohler A."/>
            <person name="Barry K."/>
            <person name="LaButti K."/>
            <person name="Morin E."/>
            <person name="Salamov A."/>
            <person name="Lipzen A."/>
            <person name="Mereny Z."/>
            <person name="Hegedus B."/>
            <person name="Baldrian P."/>
            <person name="Stursova M."/>
            <person name="Weitz H."/>
            <person name="Taylor A."/>
            <person name="Grigoriev I.V."/>
            <person name="Nagy L.G."/>
            <person name="Martin F."/>
            <person name="Kauserud H."/>
        </authorList>
    </citation>
    <scope>NUCLEOTIDE SEQUENCE</scope>
    <source>
        <strain evidence="2">CBHHK067</strain>
    </source>
</reference>
<accession>A0AAD7DKH2</accession>
<dbReference type="CDD" id="cd09870">
    <property type="entry name" value="PIN_YEN1"/>
    <property type="match status" value="1"/>
</dbReference>
<dbReference type="SUPFAM" id="SSF47807">
    <property type="entry name" value="5' to 3' exonuclease, C-terminal subdomain"/>
    <property type="match status" value="1"/>
</dbReference>